<evidence type="ECO:0000313" key="2">
    <source>
        <dbReference type="EMBL" id="CAK0800577.1"/>
    </source>
</evidence>
<evidence type="ECO:0000256" key="1">
    <source>
        <dbReference type="SAM" id="MobiDB-lite"/>
    </source>
</evidence>
<dbReference type="EMBL" id="CAUYUJ010002392">
    <property type="protein sequence ID" value="CAK0800577.1"/>
    <property type="molecule type" value="Genomic_DNA"/>
</dbReference>
<name>A0ABN9Q4C3_9DINO</name>
<feature type="region of interest" description="Disordered" evidence="1">
    <location>
        <begin position="57"/>
        <end position="76"/>
    </location>
</feature>
<organism evidence="2 3">
    <name type="scientific">Prorocentrum cordatum</name>
    <dbReference type="NCBI Taxonomy" id="2364126"/>
    <lineage>
        <taxon>Eukaryota</taxon>
        <taxon>Sar</taxon>
        <taxon>Alveolata</taxon>
        <taxon>Dinophyceae</taxon>
        <taxon>Prorocentrales</taxon>
        <taxon>Prorocentraceae</taxon>
        <taxon>Prorocentrum</taxon>
    </lineage>
</organism>
<proteinExistence type="predicted"/>
<reference evidence="2" key="1">
    <citation type="submission" date="2023-10" db="EMBL/GenBank/DDBJ databases">
        <authorList>
            <person name="Chen Y."/>
            <person name="Shah S."/>
            <person name="Dougan E. K."/>
            <person name="Thang M."/>
            <person name="Chan C."/>
        </authorList>
    </citation>
    <scope>NUCLEOTIDE SEQUENCE [LARGE SCALE GENOMIC DNA]</scope>
</reference>
<evidence type="ECO:0000313" key="3">
    <source>
        <dbReference type="Proteomes" id="UP001189429"/>
    </source>
</evidence>
<gene>
    <name evidence="2" type="ORF">PCOR1329_LOCUS8691</name>
</gene>
<sequence length="95" mass="9601">MDAEEAAVWALCDELLAPGMEVGDESYAAAVKVLGEQRVFEVASTVGYYTTLSAAPPGRGAADPAAGAALRGTPRSGRGAAAAAVPAQIEWLPRG</sequence>
<protein>
    <submittedName>
        <fullName evidence="2">Uncharacterized protein</fullName>
    </submittedName>
</protein>
<dbReference type="Proteomes" id="UP001189429">
    <property type="component" value="Unassembled WGS sequence"/>
</dbReference>
<accession>A0ABN9Q4C3</accession>
<feature type="compositionally biased region" description="Low complexity" evidence="1">
    <location>
        <begin position="57"/>
        <end position="69"/>
    </location>
</feature>
<comment type="caution">
    <text evidence="2">The sequence shown here is derived from an EMBL/GenBank/DDBJ whole genome shotgun (WGS) entry which is preliminary data.</text>
</comment>
<keyword evidence="3" id="KW-1185">Reference proteome</keyword>